<dbReference type="GO" id="GO:0061599">
    <property type="term" value="F:molybdopterin molybdotransferase activity"/>
    <property type="evidence" value="ECO:0007669"/>
    <property type="project" value="UniProtKB-UniRule"/>
</dbReference>
<dbReference type="AlphaFoldDB" id="A0A1H3Q616"/>
<dbReference type="GO" id="GO:0006777">
    <property type="term" value="P:Mo-molybdopterin cofactor biosynthetic process"/>
    <property type="evidence" value="ECO:0007669"/>
    <property type="project" value="UniProtKB-UniRule"/>
</dbReference>
<keyword evidence="1" id="KW-0500">Molybdenum</keyword>
<accession>A0A1H3Q616</accession>
<dbReference type="PANTHER" id="PTHR10192">
    <property type="entry name" value="MOLYBDOPTERIN BIOSYNTHESIS PROTEIN"/>
    <property type="match status" value="1"/>
</dbReference>
<dbReference type="Proteomes" id="UP000199230">
    <property type="component" value="Unassembled WGS sequence"/>
</dbReference>
<comment type="function">
    <text evidence="1">Catalyzes the insertion of molybdate into adenylated molybdopterin with the concomitant release of AMP.</text>
</comment>
<comment type="similarity">
    <text evidence="1">Belongs to the MoeA family.</text>
</comment>
<dbReference type="Pfam" id="PF00994">
    <property type="entry name" value="MoCF_biosynth"/>
    <property type="match status" value="1"/>
</dbReference>
<gene>
    <name evidence="3" type="ORF">SAMN05192546_108106</name>
</gene>
<keyword evidence="1" id="KW-0808">Transferase</keyword>
<comment type="pathway">
    <text evidence="1">Cofactor biosynthesis; molybdopterin biosynthesis.</text>
</comment>
<reference evidence="3 4" key="1">
    <citation type="submission" date="2016-10" db="EMBL/GenBank/DDBJ databases">
        <authorList>
            <person name="de Groot N.N."/>
        </authorList>
    </citation>
    <scope>NUCLEOTIDE SEQUENCE [LARGE SCALE GENOMIC DNA]</scope>
    <source>
        <strain evidence="3 4">APO</strain>
    </source>
</reference>
<feature type="domain" description="MoaB/Mog" evidence="2">
    <location>
        <begin position="174"/>
        <end position="306"/>
    </location>
</feature>
<organism evidence="3 4">
    <name type="scientific">Tindallia californiensis</name>
    <dbReference type="NCBI Taxonomy" id="159292"/>
    <lineage>
        <taxon>Bacteria</taxon>
        <taxon>Bacillati</taxon>
        <taxon>Bacillota</taxon>
        <taxon>Clostridia</taxon>
        <taxon>Peptostreptococcales</taxon>
        <taxon>Tindalliaceae</taxon>
        <taxon>Tindallia</taxon>
    </lineage>
</organism>
<keyword evidence="1" id="KW-0501">Molybdenum cofactor biosynthesis</keyword>
<comment type="cofactor">
    <cofactor evidence="1">
        <name>Mg(2+)</name>
        <dbReference type="ChEBI" id="CHEBI:18420"/>
    </cofactor>
</comment>
<keyword evidence="1" id="KW-0479">Metal-binding</keyword>
<dbReference type="STRING" id="159292.SAMN05192546_108106"/>
<evidence type="ECO:0000256" key="1">
    <source>
        <dbReference type="RuleBase" id="RU365090"/>
    </source>
</evidence>
<dbReference type="RefSeq" id="WP_093314631.1">
    <property type="nucleotide sequence ID" value="NZ_FNPV01000008.1"/>
</dbReference>
<dbReference type="SUPFAM" id="SSF53218">
    <property type="entry name" value="Molybdenum cofactor biosynthesis proteins"/>
    <property type="match status" value="1"/>
</dbReference>
<keyword evidence="4" id="KW-1185">Reference proteome</keyword>
<dbReference type="EMBL" id="FNPV01000008">
    <property type="protein sequence ID" value="SDZ08827.1"/>
    <property type="molecule type" value="Genomic_DNA"/>
</dbReference>
<dbReference type="SMART" id="SM00852">
    <property type="entry name" value="MoCF_biosynth"/>
    <property type="match status" value="1"/>
</dbReference>
<dbReference type="InterPro" id="IPR036425">
    <property type="entry name" value="MoaB/Mog-like_dom_sf"/>
</dbReference>
<dbReference type="CDD" id="cd03522">
    <property type="entry name" value="MoeA_like"/>
    <property type="match status" value="1"/>
</dbReference>
<dbReference type="UniPathway" id="UPA00344"/>
<name>A0A1H3Q616_9FIRM</name>
<evidence type="ECO:0000313" key="3">
    <source>
        <dbReference type="EMBL" id="SDZ08827.1"/>
    </source>
</evidence>
<dbReference type="OrthoDB" id="9767940at2"/>
<sequence>MRKIAVEEAVGMLLGHDLTKIVPNAFKGAAFKKGQVLRQEDVEALKKMGKNHIWVLEMASDELHENDAAIRIANATVSEDFTLEGPSEGKISILAKKRGLLKINTDLLEEVNNRERIMMATIRHHTVVEENKMVAGTRIIPLKIKKEEIEAVEALCRGQEPLLQLKKLQKLKVGILVTGTEVYTGLIEDRFSQVLVEKVRQMGSEAMDPVFAPDEEEEIELKIKQLVENGAQLILLAGGMSVDADDVTPKAIANASTEIITYGAPVLPGAMLMLAYTEKIPMVGVPACAMYHKITVLDLVLQRLMVGEKPTKREISALGHGGLCQHCETCHYPVCTLSR</sequence>
<proteinExistence type="inferred from homology"/>
<keyword evidence="1" id="KW-0460">Magnesium</keyword>
<evidence type="ECO:0000259" key="2">
    <source>
        <dbReference type="SMART" id="SM00852"/>
    </source>
</evidence>
<dbReference type="GO" id="GO:0005829">
    <property type="term" value="C:cytosol"/>
    <property type="evidence" value="ECO:0007669"/>
    <property type="project" value="TreeGrafter"/>
</dbReference>
<protein>
    <recommendedName>
        <fullName evidence="1">Molybdopterin molybdenumtransferase</fullName>
        <ecNumber evidence="1">2.10.1.1</ecNumber>
    </recommendedName>
</protein>
<dbReference type="InterPro" id="IPR038987">
    <property type="entry name" value="MoeA-like"/>
</dbReference>
<dbReference type="EC" id="2.10.1.1" evidence="1"/>
<dbReference type="GO" id="GO:0046872">
    <property type="term" value="F:metal ion binding"/>
    <property type="evidence" value="ECO:0007669"/>
    <property type="project" value="UniProtKB-UniRule"/>
</dbReference>
<dbReference type="InterPro" id="IPR001453">
    <property type="entry name" value="MoaB/Mog_dom"/>
</dbReference>
<dbReference type="PANTHER" id="PTHR10192:SF28">
    <property type="entry name" value="MOLYBDOPTERIN MOLYBDENUMTRANSFERASE"/>
    <property type="match status" value="1"/>
</dbReference>
<evidence type="ECO:0000313" key="4">
    <source>
        <dbReference type="Proteomes" id="UP000199230"/>
    </source>
</evidence>
<dbReference type="Gene3D" id="3.40.980.10">
    <property type="entry name" value="MoaB/Mog-like domain"/>
    <property type="match status" value="1"/>
</dbReference>
<comment type="catalytic activity">
    <reaction evidence="1">
        <text>adenylyl-molybdopterin + molybdate = Mo-molybdopterin + AMP + H(+)</text>
        <dbReference type="Rhea" id="RHEA:35047"/>
        <dbReference type="ChEBI" id="CHEBI:15378"/>
        <dbReference type="ChEBI" id="CHEBI:36264"/>
        <dbReference type="ChEBI" id="CHEBI:62727"/>
        <dbReference type="ChEBI" id="CHEBI:71302"/>
        <dbReference type="ChEBI" id="CHEBI:456215"/>
    </reaction>
</comment>